<name>A0A3N1KYN7_9PROT</name>
<dbReference type="InterPro" id="IPR050483">
    <property type="entry name" value="CoA-transferase_III_domain"/>
</dbReference>
<organism evidence="2 3">
    <name type="scientific">Stella humosa</name>
    <dbReference type="NCBI Taxonomy" id="94"/>
    <lineage>
        <taxon>Bacteria</taxon>
        <taxon>Pseudomonadati</taxon>
        <taxon>Pseudomonadota</taxon>
        <taxon>Alphaproteobacteria</taxon>
        <taxon>Rhodospirillales</taxon>
        <taxon>Stellaceae</taxon>
        <taxon>Stella</taxon>
    </lineage>
</organism>
<dbReference type="AlphaFoldDB" id="A0A3N1KYN7"/>
<evidence type="ECO:0000313" key="2">
    <source>
        <dbReference type="EMBL" id="ROP83316.1"/>
    </source>
</evidence>
<keyword evidence="3" id="KW-1185">Reference proteome</keyword>
<protein>
    <submittedName>
        <fullName evidence="2">Crotonobetainyl-CoA:carnitine CoA-transferase CaiB-like acyl-CoA transferase</fullName>
    </submittedName>
</protein>
<dbReference type="Proteomes" id="UP000278222">
    <property type="component" value="Unassembled WGS sequence"/>
</dbReference>
<dbReference type="GO" id="GO:0008410">
    <property type="term" value="F:CoA-transferase activity"/>
    <property type="evidence" value="ECO:0007669"/>
    <property type="project" value="TreeGrafter"/>
</dbReference>
<dbReference type="RefSeq" id="WP_123694448.1">
    <property type="nucleotide sequence ID" value="NZ_AP019700.1"/>
</dbReference>
<reference evidence="2 3" key="1">
    <citation type="submission" date="2018-11" db="EMBL/GenBank/DDBJ databases">
        <title>Genomic Encyclopedia of Type Strains, Phase IV (KMG-IV): sequencing the most valuable type-strain genomes for metagenomic binning, comparative biology and taxonomic classification.</title>
        <authorList>
            <person name="Goeker M."/>
        </authorList>
    </citation>
    <scope>NUCLEOTIDE SEQUENCE [LARGE SCALE GENOMIC DNA]</scope>
    <source>
        <strain evidence="2 3">DSM 5900</strain>
    </source>
</reference>
<dbReference type="SUPFAM" id="SSF89796">
    <property type="entry name" value="CoA-transferase family III (CaiB/BaiF)"/>
    <property type="match status" value="1"/>
</dbReference>
<evidence type="ECO:0000256" key="1">
    <source>
        <dbReference type="ARBA" id="ARBA00022679"/>
    </source>
</evidence>
<sequence>MTERPLPLDGIRVVEMTHTIMGPSCGVALADLGADVIKIEPAPAGDHTRRLPGFASGFFTLFNRNKRSLAVDLKTPEGREVVNRLLAGADVLLENFGPGTADRLGMGWEDARRVNPRLVYCALKGFLSGPYENRPALDEIVQFMSGIAYMTGPPGRPLRAGASIIDILGGAYGAIAILAALRERDRTGEGQFVKSALFESGAFLMGSHMAGHAITGEKIPPMPARRGAWAVYDPFNAKDGEQVFVGITSNGHWHRFCDQFADEDPRLASLRDDPALQSNEDRVAARPRLVALVGDVIARLDRAQATARLEQAEIPFAPVVTTEDLFDDPQLNANGYLMPVRLPSGATTKLPKLPVEMDSHDLGLRLEAPTLGEHSRAVLAELGYAAEAIADLEARRIIVGPAA</sequence>
<dbReference type="InterPro" id="IPR044855">
    <property type="entry name" value="CoA-Trfase_III_dom3_sf"/>
</dbReference>
<keyword evidence="1 2" id="KW-0808">Transferase</keyword>
<dbReference type="PANTHER" id="PTHR48207:SF3">
    <property type="entry name" value="SUCCINATE--HYDROXYMETHYLGLUTARATE COA-TRANSFERASE"/>
    <property type="match status" value="1"/>
</dbReference>
<dbReference type="InterPro" id="IPR003673">
    <property type="entry name" value="CoA-Trfase_fam_III"/>
</dbReference>
<dbReference type="Gene3D" id="3.40.50.10540">
    <property type="entry name" value="Crotonobetainyl-coa:carnitine coa-transferase, domain 1"/>
    <property type="match status" value="1"/>
</dbReference>
<comment type="caution">
    <text evidence="2">The sequence shown here is derived from an EMBL/GenBank/DDBJ whole genome shotgun (WGS) entry which is preliminary data.</text>
</comment>
<evidence type="ECO:0000313" key="3">
    <source>
        <dbReference type="Proteomes" id="UP000278222"/>
    </source>
</evidence>
<gene>
    <name evidence="2" type="ORF">EDC65_4849</name>
</gene>
<dbReference type="PANTHER" id="PTHR48207">
    <property type="entry name" value="SUCCINATE--HYDROXYMETHYLGLUTARATE COA-TRANSFERASE"/>
    <property type="match status" value="1"/>
</dbReference>
<dbReference type="Gene3D" id="3.30.1540.10">
    <property type="entry name" value="formyl-coa transferase, domain 3"/>
    <property type="match status" value="1"/>
</dbReference>
<dbReference type="InterPro" id="IPR023606">
    <property type="entry name" value="CoA-Trfase_III_dom_1_sf"/>
</dbReference>
<accession>A0A3N1KYN7</accession>
<dbReference type="OrthoDB" id="7457784at2"/>
<dbReference type="EMBL" id="RJKX01000017">
    <property type="protein sequence ID" value="ROP83316.1"/>
    <property type="molecule type" value="Genomic_DNA"/>
</dbReference>
<dbReference type="Pfam" id="PF02515">
    <property type="entry name" value="CoA_transf_3"/>
    <property type="match status" value="1"/>
</dbReference>
<proteinExistence type="predicted"/>